<accession>A0A0F9IL46</accession>
<name>A0A0F9IL46_9ZZZZ</name>
<gene>
    <name evidence="1" type="ORF">LCGC14_1565610</name>
</gene>
<comment type="caution">
    <text evidence="1">The sequence shown here is derived from an EMBL/GenBank/DDBJ whole genome shotgun (WGS) entry which is preliminary data.</text>
</comment>
<proteinExistence type="predicted"/>
<feature type="non-terminal residue" evidence="1">
    <location>
        <position position="36"/>
    </location>
</feature>
<sequence>MVVKQSQLTATDTTKDMASYYSDSVVSTISDVDRGI</sequence>
<dbReference type="AlphaFoldDB" id="A0A0F9IL46"/>
<dbReference type="EMBL" id="LAZR01012145">
    <property type="protein sequence ID" value="KKM32866.1"/>
    <property type="molecule type" value="Genomic_DNA"/>
</dbReference>
<evidence type="ECO:0000313" key="1">
    <source>
        <dbReference type="EMBL" id="KKM32866.1"/>
    </source>
</evidence>
<organism evidence="1">
    <name type="scientific">marine sediment metagenome</name>
    <dbReference type="NCBI Taxonomy" id="412755"/>
    <lineage>
        <taxon>unclassified sequences</taxon>
        <taxon>metagenomes</taxon>
        <taxon>ecological metagenomes</taxon>
    </lineage>
</organism>
<reference evidence="1" key="1">
    <citation type="journal article" date="2015" name="Nature">
        <title>Complex archaea that bridge the gap between prokaryotes and eukaryotes.</title>
        <authorList>
            <person name="Spang A."/>
            <person name="Saw J.H."/>
            <person name="Jorgensen S.L."/>
            <person name="Zaremba-Niedzwiedzka K."/>
            <person name="Martijn J."/>
            <person name="Lind A.E."/>
            <person name="van Eijk R."/>
            <person name="Schleper C."/>
            <person name="Guy L."/>
            <person name="Ettema T.J."/>
        </authorList>
    </citation>
    <scope>NUCLEOTIDE SEQUENCE</scope>
</reference>
<protein>
    <submittedName>
        <fullName evidence="1">Uncharacterized protein</fullName>
    </submittedName>
</protein>